<evidence type="ECO:0000313" key="3">
    <source>
        <dbReference type="Proteomes" id="UP000552615"/>
    </source>
</evidence>
<dbReference type="AlphaFoldDB" id="A0A7Y0A7M2"/>
<reference evidence="2 3" key="1">
    <citation type="submission" date="2020-04" db="EMBL/GenBank/DDBJ databases">
        <title>Chryseobacterium sp. RJ-7-14 sp. nov., isolated from Jeju soil.</title>
        <authorList>
            <person name="Dahal R.H."/>
            <person name="Chaudhary D.K."/>
        </authorList>
    </citation>
    <scope>NUCLEOTIDE SEQUENCE [LARGE SCALE GENOMIC DNA]</scope>
    <source>
        <strain evidence="2 3">RJ-7-14</strain>
    </source>
</reference>
<comment type="caution">
    <text evidence="2">The sequence shown here is derived from an EMBL/GenBank/DDBJ whole genome shotgun (WGS) entry which is preliminary data.</text>
</comment>
<sequence>MKTNKFYISAVSLFLILASCKEGKVNAQQTGSDGSVETKAPNSPEYKPAFTGQTRIKAVKTSTPYKIEVLSKDLGKPWGIINLPDGRLLITDKRGYMNLVSTDGKQISKIDGFPKVDSKGQGGMLDVALDPDFSNNNIIYFSFSEPYDKGNHTAVGKGKLSADLKNISDVQVIFRATPTYDGDKHYGSRLAFDKDGNLFVSTGERSDKQTRVYAQRTNNYLGKILKITKEGKPAPGNPFIGKAGFKPEIYAYGIRNPQGMAIDPNGNLWDVEMGPRGGDEINLIKAGKNYGWGDVTYGIEYSGEKINNGTTQKAGTEQPVYYWDPVISPSGVTFYTGNIDEWKGNLMIGCLSGEHINRIVMKDNKVVGEERLLSDEKERFRDVLNGSDGNLYAITDSGKLYKISKK</sequence>
<dbReference type="InterPro" id="IPR011042">
    <property type="entry name" value="6-blade_b-propeller_TolB-like"/>
</dbReference>
<dbReference type="InterPro" id="IPR011041">
    <property type="entry name" value="Quinoprot_gluc/sorb_DH_b-prop"/>
</dbReference>
<accession>A0A7Y0A7M2</accession>
<evidence type="ECO:0000259" key="1">
    <source>
        <dbReference type="Pfam" id="PF07995"/>
    </source>
</evidence>
<dbReference type="Pfam" id="PF07995">
    <property type="entry name" value="GSDH"/>
    <property type="match status" value="1"/>
</dbReference>
<evidence type="ECO:0000313" key="2">
    <source>
        <dbReference type="EMBL" id="NML58203.1"/>
    </source>
</evidence>
<dbReference type="Gene3D" id="2.120.10.30">
    <property type="entry name" value="TolB, C-terminal domain"/>
    <property type="match status" value="1"/>
</dbReference>
<keyword evidence="3" id="KW-1185">Reference proteome</keyword>
<dbReference type="PANTHER" id="PTHR19328:SF75">
    <property type="entry name" value="ALDOSE SUGAR DEHYDROGENASE YLII"/>
    <property type="match status" value="1"/>
</dbReference>
<feature type="domain" description="Glucose/Sorbosone dehydrogenase" evidence="1">
    <location>
        <begin position="75"/>
        <end position="401"/>
    </location>
</feature>
<dbReference type="RefSeq" id="WP_169231552.1">
    <property type="nucleotide sequence ID" value="NZ_JABBGF010000002.1"/>
</dbReference>
<dbReference type="EMBL" id="JABBGF010000002">
    <property type="protein sequence ID" value="NML58203.1"/>
    <property type="molecule type" value="Genomic_DNA"/>
</dbReference>
<dbReference type="Proteomes" id="UP000552615">
    <property type="component" value="Unassembled WGS sequence"/>
</dbReference>
<proteinExistence type="predicted"/>
<organism evidence="2 3">
    <name type="scientific">Chryseobacterium cheonjiense</name>
    <dbReference type="NCBI Taxonomy" id="2728845"/>
    <lineage>
        <taxon>Bacteria</taxon>
        <taxon>Pseudomonadati</taxon>
        <taxon>Bacteroidota</taxon>
        <taxon>Flavobacteriia</taxon>
        <taxon>Flavobacteriales</taxon>
        <taxon>Weeksellaceae</taxon>
        <taxon>Chryseobacterium group</taxon>
        <taxon>Chryseobacterium</taxon>
    </lineage>
</organism>
<gene>
    <name evidence="2" type="ORF">HHL20_12700</name>
</gene>
<dbReference type="PROSITE" id="PS51257">
    <property type="entry name" value="PROKAR_LIPOPROTEIN"/>
    <property type="match status" value="1"/>
</dbReference>
<dbReference type="InterPro" id="IPR012938">
    <property type="entry name" value="Glc/Sorbosone_DH"/>
</dbReference>
<dbReference type="SUPFAM" id="SSF50952">
    <property type="entry name" value="Soluble quinoprotein glucose dehydrogenase"/>
    <property type="match status" value="1"/>
</dbReference>
<name>A0A7Y0A7M2_9FLAO</name>
<dbReference type="PANTHER" id="PTHR19328">
    <property type="entry name" value="HEDGEHOG-INTERACTING PROTEIN"/>
    <property type="match status" value="1"/>
</dbReference>
<protein>
    <submittedName>
        <fullName evidence="2">PQQ-dependent sugar dehydrogenase</fullName>
    </submittedName>
</protein>